<evidence type="ECO:0000313" key="2">
    <source>
        <dbReference type="EMBL" id="GFD40823.1"/>
    </source>
</evidence>
<feature type="non-terminal residue" evidence="2">
    <location>
        <position position="1"/>
    </location>
</feature>
<name>A0A699W297_TANCI</name>
<protein>
    <submittedName>
        <fullName evidence="2">Uncharacterized protein</fullName>
    </submittedName>
</protein>
<accession>A0A699W297</accession>
<dbReference type="EMBL" id="BKCJ011540434">
    <property type="protein sequence ID" value="GFD40823.1"/>
    <property type="molecule type" value="Genomic_DNA"/>
</dbReference>
<reference evidence="2" key="1">
    <citation type="journal article" date="2019" name="Sci. Rep.">
        <title>Draft genome of Tanacetum cinerariifolium, the natural source of mosquito coil.</title>
        <authorList>
            <person name="Yamashiro T."/>
            <person name="Shiraishi A."/>
            <person name="Satake H."/>
            <person name="Nakayama K."/>
        </authorList>
    </citation>
    <scope>NUCLEOTIDE SEQUENCE</scope>
</reference>
<organism evidence="2">
    <name type="scientific">Tanacetum cinerariifolium</name>
    <name type="common">Dalmatian daisy</name>
    <name type="synonym">Chrysanthemum cinerariifolium</name>
    <dbReference type="NCBI Taxonomy" id="118510"/>
    <lineage>
        <taxon>Eukaryota</taxon>
        <taxon>Viridiplantae</taxon>
        <taxon>Streptophyta</taxon>
        <taxon>Embryophyta</taxon>
        <taxon>Tracheophyta</taxon>
        <taxon>Spermatophyta</taxon>
        <taxon>Magnoliopsida</taxon>
        <taxon>eudicotyledons</taxon>
        <taxon>Gunneridae</taxon>
        <taxon>Pentapetalae</taxon>
        <taxon>asterids</taxon>
        <taxon>campanulids</taxon>
        <taxon>Asterales</taxon>
        <taxon>Asteraceae</taxon>
        <taxon>Asteroideae</taxon>
        <taxon>Anthemideae</taxon>
        <taxon>Anthemidinae</taxon>
        <taxon>Tanacetum</taxon>
    </lineage>
</organism>
<dbReference type="AlphaFoldDB" id="A0A699W297"/>
<evidence type="ECO:0000256" key="1">
    <source>
        <dbReference type="SAM" id="MobiDB-lite"/>
    </source>
</evidence>
<gene>
    <name evidence="2" type="ORF">Tci_912792</name>
</gene>
<feature type="region of interest" description="Disordered" evidence="1">
    <location>
        <begin position="36"/>
        <end position="64"/>
    </location>
</feature>
<proteinExistence type="predicted"/>
<comment type="caution">
    <text evidence="2">The sequence shown here is derived from an EMBL/GenBank/DDBJ whole genome shotgun (WGS) entry which is preliminary data.</text>
</comment>
<sequence length="64" mass="6743">SDWTIAVRPPVKDGSQRWRSAVWWRSTMVIGGQGWRSTTVASGEPSLTTAGPSLTTTGPSVNGG</sequence>